<dbReference type="InterPro" id="IPR011650">
    <property type="entry name" value="Peptidase_M20_dimer"/>
</dbReference>
<dbReference type="Proteomes" id="UP001300383">
    <property type="component" value="Unassembled WGS sequence"/>
</dbReference>
<sequence>MTEPQKGEHVEYREIEGKIPEPVFRYFKELSAIPRGSGNTRAASDYCVRFAVEHGLSYRQDAADNVIIYKEATKGYEHAPTVMLQGHLDMVCGKDPGVAHDFSKDGIRLILDGDELRADGTTLGGDDGIAVAYALAILASDEISHPNLECVFTSDEEIGMVGAGKLDMKNLHASYLLNLDSEEEGCFLAGCAGGIRYDIQVPFAFEKKQGTAVAIRLSGLFGGHSGADIHLGRANAIMVLAGILDELLLHFPTLGLIGFSGGSQDNAIPREGELKVLVPCELIDQVRDQAGMMEKVLKKEYGTTDPGLTLTAEVSVEEDREHSVLSDREAARASAFLLNLPNGVFSMSKELPGLVETSMNVGIVSLTENGLSASCLIRSSKTSGKRALRRRLEALTDLTGGSFFTSGDYPEWEFVPDSPLLELLKVVYREQYGEEPRIETIHAGVECGLFAAGIPGLMAVSLGPDIRDIHSPGERMSVSSVNRVWNFLIEVLKRIKDA</sequence>
<dbReference type="GO" id="GO:0005829">
    <property type="term" value="C:cytosol"/>
    <property type="evidence" value="ECO:0007669"/>
    <property type="project" value="TreeGrafter"/>
</dbReference>
<dbReference type="Gene3D" id="3.40.630.10">
    <property type="entry name" value="Zn peptidases"/>
    <property type="match status" value="2"/>
</dbReference>
<evidence type="ECO:0000256" key="5">
    <source>
        <dbReference type="ARBA" id="ARBA00022801"/>
    </source>
</evidence>
<evidence type="ECO:0000256" key="13">
    <source>
        <dbReference type="ARBA" id="ARBA00071271"/>
    </source>
</evidence>
<dbReference type="GO" id="GO:0046872">
    <property type="term" value="F:metal ion binding"/>
    <property type="evidence" value="ECO:0007669"/>
    <property type="project" value="UniProtKB-KW"/>
</dbReference>
<dbReference type="FunFam" id="3.40.630.10:FF:000018">
    <property type="entry name" value="Aminoacyl-histidine dipeptidase PepD"/>
    <property type="match status" value="1"/>
</dbReference>
<keyword evidence="8" id="KW-0170">Cobalt</keyword>
<dbReference type="GO" id="GO:0006508">
    <property type="term" value="P:proteolysis"/>
    <property type="evidence" value="ECO:0007669"/>
    <property type="project" value="UniProtKB-KW"/>
</dbReference>
<dbReference type="InterPro" id="IPR001160">
    <property type="entry name" value="Peptidase_M20C"/>
</dbReference>
<name>A0AAP4EYQ8_9FIRM</name>
<dbReference type="FunFam" id="3.40.630.10:FF:000015">
    <property type="entry name" value="Aminoacyl-histidine dipeptidase PepD"/>
    <property type="match status" value="1"/>
</dbReference>
<evidence type="ECO:0000259" key="18">
    <source>
        <dbReference type="Pfam" id="PF07687"/>
    </source>
</evidence>
<comment type="caution">
    <text evidence="19">The sequence shown here is derived from an EMBL/GenBank/DDBJ whole genome shotgun (WGS) entry which is preliminary data.</text>
</comment>
<evidence type="ECO:0000256" key="12">
    <source>
        <dbReference type="ARBA" id="ARBA00061423"/>
    </source>
</evidence>
<evidence type="ECO:0000256" key="2">
    <source>
        <dbReference type="ARBA" id="ARBA00001947"/>
    </source>
</evidence>
<keyword evidence="20" id="KW-1185">Reference proteome</keyword>
<evidence type="ECO:0000256" key="9">
    <source>
        <dbReference type="ARBA" id="ARBA00036421"/>
    </source>
</evidence>
<dbReference type="CDD" id="cd03890">
    <property type="entry name" value="M20_pepD"/>
    <property type="match status" value="1"/>
</dbReference>
<evidence type="ECO:0000256" key="16">
    <source>
        <dbReference type="ARBA" id="ARBA00077688"/>
    </source>
</evidence>
<evidence type="ECO:0000256" key="3">
    <source>
        <dbReference type="ARBA" id="ARBA00022670"/>
    </source>
</evidence>
<accession>A0AAP4EYQ8</accession>
<dbReference type="PRINTS" id="PR00934">
    <property type="entry name" value="XHISDIPTASE"/>
</dbReference>
<evidence type="ECO:0000256" key="7">
    <source>
        <dbReference type="ARBA" id="ARBA00023049"/>
    </source>
</evidence>
<feature type="domain" description="Peptidase M20 dimerisation" evidence="18">
    <location>
        <begin position="217"/>
        <end position="302"/>
    </location>
</feature>
<evidence type="ECO:0000256" key="10">
    <source>
        <dbReference type="ARBA" id="ARBA00038976"/>
    </source>
</evidence>
<evidence type="ECO:0000256" key="6">
    <source>
        <dbReference type="ARBA" id="ARBA00022833"/>
    </source>
</evidence>
<dbReference type="Pfam" id="PF01546">
    <property type="entry name" value="Peptidase_M20"/>
    <property type="match status" value="1"/>
</dbReference>
<evidence type="ECO:0000256" key="11">
    <source>
        <dbReference type="ARBA" id="ARBA00044252"/>
    </source>
</evidence>
<evidence type="ECO:0000256" key="15">
    <source>
        <dbReference type="ARBA" id="ARBA00076004"/>
    </source>
</evidence>
<keyword evidence="5" id="KW-0378">Hydrolase</keyword>
<comment type="similarity">
    <text evidence="12">Belongs to the peptidase M20C family.</text>
</comment>
<evidence type="ECO:0000313" key="19">
    <source>
        <dbReference type="EMBL" id="MDI9243252.1"/>
    </source>
</evidence>
<dbReference type="RefSeq" id="WP_283231677.1">
    <property type="nucleotide sequence ID" value="NZ_JASGBQ010000028.1"/>
</dbReference>
<evidence type="ECO:0000313" key="20">
    <source>
        <dbReference type="Proteomes" id="UP001300383"/>
    </source>
</evidence>
<dbReference type="NCBIfam" id="TIGR01893">
    <property type="entry name" value="aa-his-dipept"/>
    <property type="match status" value="1"/>
</dbReference>
<evidence type="ECO:0000256" key="1">
    <source>
        <dbReference type="ARBA" id="ARBA00001941"/>
    </source>
</evidence>
<comment type="cofactor">
    <cofactor evidence="1">
        <name>Co(2+)</name>
        <dbReference type="ChEBI" id="CHEBI:48828"/>
    </cofactor>
</comment>
<dbReference type="GO" id="GO:0070573">
    <property type="term" value="F:metallodipeptidase activity"/>
    <property type="evidence" value="ECO:0007669"/>
    <property type="project" value="TreeGrafter"/>
</dbReference>
<comment type="catalytic activity">
    <reaction evidence="9">
        <text>Hydrolysis of dipeptides, preferentially hydrophobic dipeptides including prolyl amino acids.</text>
        <dbReference type="EC" id="3.4.13.18"/>
    </reaction>
</comment>
<dbReference type="AlphaFoldDB" id="A0AAP4EYQ8"/>
<keyword evidence="6" id="KW-0862">Zinc</keyword>
<dbReference type="InterPro" id="IPR002933">
    <property type="entry name" value="Peptidase_M20"/>
</dbReference>
<dbReference type="PANTHER" id="PTHR43501:SF1">
    <property type="entry name" value="CYTOSOL NON-SPECIFIC DIPEPTIDASE"/>
    <property type="match status" value="1"/>
</dbReference>
<proteinExistence type="inferred from homology"/>
<dbReference type="EMBL" id="JASGBQ010000028">
    <property type="protein sequence ID" value="MDI9243252.1"/>
    <property type="molecule type" value="Genomic_DNA"/>
</dbReference>
<dbReference type="Pfam" id="PF07687">
    <property type="entry name" value="M20_dimer"/>
    <property type="match status" value="1"/>
</dbReference>
<dbReference type="SUPFAM" id="SSF53187">
    <property type="entry name" value="Zn-dependent exopeptidases"/>
    <property type="match status" value="1"/>
</dbReference>
<protein>
    <recommendedName>
        <fullName evidence="13">Cytosol non-specific dipeptidase</fullName>
        <ecNumber evidence="10">3.4.13.18</ecNumber>
    </recommendedName>
    <alternativeName>
        <fullName evidence="16">Aminoacyl-histidine dipeptidase</fullName>
    </alternativeName>
    <alternativeName>
        <fullName evidence="15">Beta-alanyl-histidine dipeptidase</fullName>
    </alternativeName>
    <alternativeName>
        <fullName evidence="14">Carnosinase</fullName>
    </alternativeName>
    <alternativeName>
        <fullName evidence="11">Peptidase D</fullName>
    </alternativeName>
    <alternativeName>
        <fullName evidence="17">Xaa-His dipeptidase</fullName>
    </alternativeName>
</protein>
<dbReference type="PIRSF" id="PIRSF016599">
    <property type="entry name" value="Xaa-His_dipept"/>
    <property type="match status" value="1"/>
</dbReference>
<dbReference type="EC" id="3.4.13.18" evidence="10"/>
<dbReference type="PANTHER" id="PTHR43501">
    <property type="entry name" value="CYTOSOL NON-SPECIFIC DIPEPTIDASE"/>
    <property type="match status" value="1"/>
</dbReference>
<comment type="cofactor">
    <cofactor evidence="2">
        <name>Zn(2+)</name>
        <dbReference type="ChEBI" id="CHEBI:29105"/>
    </cofactor>
</comment>
<reference evidence="19 20" key="1">
    <citation type="submission" date="2023-05" db="EMBL/GenBank/DDBJ databases">
        <title>[ruminococcus] sp. nov., isolated from a pig farm feces dump.</title>
        <authorList>
            <person name="Chang Y.-H."/>
        </authorList>
    </citation>
    <scope>NUCLEOTIDE SEQUENCE [LARGE SCALE GENOMIC DNA]</scope>
    <source>
        <strain evidence="19 20">YH-rum2234</strain>
    </source>
</reference>
<keyword evidence="7" id="KW-0482">Metalloprotease</keyword>
<gene>
    <name evidence="19" type="ORF">QJ036_12415</name>
</gene>
<evidence type="ECO:0000256" key="8">
    <source>
        <dbReference type="ARBA" id="ARBA00023285"/>
    </source>
</evidence>
<keyword evidence="4" id="KW-0479">Metal-binding</keyword>
<evidence type="ECO:0000256" key="4">
    <source>
        <dbReference type="ARBA" id="ARBA00022723"/>
    </source>
</evidence>
<keyword evidence="3" id="KW-0645">Protease</keyword>
<organism evidence="19 20">
    <name type="scientific">Fusibacillus kribbianus</name>
    <dbReference type="NCBI Taxonomy" id="3044208"/>
    <lineage>
        <taxon>Bacteria</taxon>
        <taxon>Bacillati</taxon>
        <taxon>Bacillota</taxon>
        <taxon>Clostridia</taxon>
        <taxon>Lachnospirales</taxon>
        <taxon>Lachnospiraceae</taxon>
        <taxon>Fusibacillus</taxon>
    </lineage>
</organism>
<evidence type="ECO:0000256" key="17">
    <source>
        <dbReference type="ARBA" id="ARBA00078074"/>
    </source>
</evidence>
<evidence type="ECO:0000256" key="14">
    <source>
        <dbReference type="ARBA" id="ARBA00075285"/>
    </source>
</evidence>